<dbReference type="AlphaFoldDB" id="A0A660E936"/>
<name>A0A660E936_9LACO</name>
<evidence type="ECO:0000313" key="11">
    <source>
        <dbReference type="EMBL" id="VDG29651.1"/>
    </source>
</evidence>
<feature type="domain" description="N-(5'phosphoribosyl) anthranilate isomerase (PRAI)" evidence="10">
    <location>
        <begin position="5"/>
        <end position="187"/>
    </location>
</feature>
<sequence>MPRIKLCGLRRLVDIDYANQVQPDLVGVVFAPESFRAVTGDQAQRLRQRLDAKIPMVGVFTTTPLARIMTLVQAGIIQQVQLHGPINDDRVTALQAAKIPVMQAVTPVNATQSQANTVLLDNVNPGSGQPLAWSAIARPKRPFFLAGGLTPDNVTNAIQVLQPAGVDVSSGIETAGVKDFKKIQVFMRSVRNVNNN</sequence>
<dbReference type="PANTHER" id="PTHR42894:SF1">
    <property type="entry name" value="N-(5'-PHOSPHORIBOSYL)ANTHRANILATE ISOMERASE"/>
    <property type="match status" value="1"/>
</dbReference>
<dbReference type="UniPathway" id="UPA00035">
    <property type="reaction ID" value="UER00042"/>
</dbReference>
<proteinExistence type="inferred from homology"/>
<dbReference type="OrthoDB" id="9786954at2"/>
<dbReference type="InterPro" id="IPR001240">
    <property type="entry name" value="PRAI_dom"/>
</dbReference>
<dbReference type="HAMAP" id="MF_00135">
    <property type="entry name" value="PRAI"/>
    <property type="match status" value="1"/>
</dbReference>
<comment type="similarity">
    <text evidence="9">Belongs to the TrpF family.</text>
</comment>
<evidence type="ECO:0000256" key="5">
    <source>
        <dbReference type="ARBA" id="ARBA00022605"/>
    </source>
</evidence>
<evidence type="ECO:0000313" key="12">
    <source>
        <dbReference type="Proteomes" id="UP000289996"/>
    </source>
</evidence>
<keyword evidence="8 9" id="KW-0413">Isomerase</keyword>
<evidence type="ECO:0000256" key="2">
    <source>
        <dbReference type="ARBA" id="ARBA00004664"/>
    </source>
</evidence>
<dbReference type="GO" id="GO:0004640">
    <property type="term" value="F:phosphoribosylanthranilate isomerase activity"/>
    <property type="evidence" value="ECO:0007669"/>
    <property type="project" value="UniProtKB-UniRule"/>
</dbReference>
<evidence type="ECO:0000259" key="10">
    <source>
        <dbReference type="Pfam" id="PF00697"/>
    </source>
</evidence>
<keyword evidence="6 9" id="KW-0822">Tryptophan biosynthesis</keyword>
<dbReference type="Gene3D" id="3.20.20.70">
    <property type="entry name" value="Aldolase class I"/>
    <property type="match status" value="1"/>
</dbReference>
<comment type="catalytic activity">
    <reaction evidence="1 9">
        <text>N-(5-phospho-beta-D-ribosyl)anthranilate = 1-(2-carboxyphenylamino)-1-deoxy-D-ribulose 5-phosphate</text>
        <dbReference type="Rhea" id="RHEA:21540"/>
        <dbReference type="ChEBI" id="CHEBI:18277"/>
        <dbReference type="ChEBI" id="CHEBI:58613"/>
        <dbReference type="EC" id="5.3.1.24"/>
    </reaction>
</comment>
<dbReference type="CDD" id="cd00405">
    <property type="entry name" value="PRAI"/>
    <property type="match status" value="1"/>
</dbReference>
<evidence type="ECO:0000256" key="7">
    <source>
        <dbReference type="ARBA" id="ARBA00023141"/>
    </source>
</evidence>
<dbReference type="Pfam" id="PF00697">
    <property type="entry name" value="PRAI"/>
    <property type="match status" value="1"/>
</dbReference>
<dbReference type="InterPro" id="IPR011060">
    <property type="entry name" value="RibuloseP-bd_barrel"/>
</dbReference>
<comment type="pathway">
    <text evidence="2 9">Amino-acid biosynthesis; L-tryptophan biosynthesis; L-tryptophan from chorismate: step 3/5.</text>
</comment>
<keyword evidence="12" id="KW-1185">Reference proteome</keyword>
<dbReference type="RefSeq" id="WP_130852202.1">
    <property type="nucleotide sequence ID" value="NZ_UYIG01000152.1"/>
</dbReference>
<dbReference type="InterPro" id="IPR044643">
    <property type="entry name" value="TrpF_fam"/>
</dbReference>
<dbReference type="InterPro" id="IPR013785">
    <property type="entry name" value="Aldolase_TIM"/>
</dbReference>
<evidence type="ECO:0000256" key="9">
    <source>
        <dbReference type="HAMAP-Rule" id="MF_00135"/>
    </source>
</evidence>
<reference evidence="11 12" key="1">
    <citation type="submission" date="2018-11" db="EMBL/GenBank/DDBJ databases">
        <authorList>
            <person name="Wuyts S."/>
        </authorList>
    </citation>
    <scope>NUCLEOTIDE SEQUENCE [LARGE SCALE GENOMIC DNA]</scope>
    <source>
        <strain evidence="11">Lactobacillus mudanjiangensis AMBF249</strain>
    </source>
</reference>
<gene>
    <name evidence="9" type="primary">trpF</name>
    <name evidence="11" type="ORF">MUDAN_MDHGFNIF_01186</name>
</gene>
<protein>
    <recommendedName>
        <fullName evidence="4 9">N-(5'-phosphoribosyl)anthranilate isomerase</fullName>
        <shortName evidence="9">PRAI</shortName>
        <ecNumber evidence="3 9">5.3.1.24</ecNumber>
    </recommendedName>
</protein>
<evidence type="ECO:0000256" key="6">
    <source>
        <dbReference type="ARBA" id="ARBA00022822"/>
    </source>
</evidence>
<evidence type="ECO:0000256" key="8">
    <source>
        <dbReference type="ARBA" id="ARBA00023235"/>
    </source>
</evidence>
<dbReference type="EMBL" id="UYIG01000152">
    <property type="protein sequence ID" value="VDG29651.1"/>
    <property type="molecule type" value="Genomic_DNA"/>
</dbReference>
<dbReference type="Proteomes" id="UP000289996">
    <property type="component" value="Unassembled WGS sequence"/>
</dbReference>
<dbReference type="GO" id="GO:0000162">
    <property type="term" value="P:L-tryptophan biosynthetic process"/>
    <property type="evidence" value="ECO:0007669"/>
    <property type="project" value="UniProtKB-UniRule"/>
</dbReference>
<accession>A0A660E936</accession>
<organism evidence="11 12">
    <name type="scientific">Lactiplantibacillus mudanjiangensis</name>
    <dbReference type="NCBI Taxonomy" id="1296538"/>
    <lineage>
        <taxon>Bacteria</taxon>
        <taxon>Bacillati</taxon>
        <taxon>Bacillota</taxon>
        <taxon>Bacilli</taxon>
        <taxon>Lactobacillales</taxon>
        <taxon>Lactobacillaceae</taxon>
        <taxon>Lactiplantibacillus</taxon>
    </lineage>
</organism>
<evidence type="ECO:0000256" key="4">
    <source>
        <dbReference type="ARBA" id="ARBA00022272"/>
    </source>
</evidence>
<evidence type="ECO:0000256" key="3">
    <source>
        <dbReference type="ARBA" id="ARBA00012572"/>
    </source>
</evidence>
<keyword evidence="7 9" id="KW-0057">Aromatic amino acid biosynthesis</keyword>
<dbReference type="PANTHER" id="PTHR42894">
    <property type="entry name" value="N-(5'-PHOSPHORIBOSYL)ANTHRANILATE ISOMERASE"/>
    <property type="match status" value="1"/>
</dbReference>
<dbReference type="SUPFAM" id="SSF51366">
    <property type="entry name" value="Ribulose-phoshate binding barrel"/>
    <property type="match status" value="1"/>
</dbReference>
<dbReference type="EC" id="5.3.1.24" evidence="3 9"/>
<evidence type="ECO:0000256" key="1">
    <source>
        <dbReference type="ARBA" id="ARBA00001164"/>
    </source>
</evidence>
<keyword evidence="5 9" id="KW-0028">Amino-acid biosynthesis</keyword>